<protein>
    <recommendedName>
        <fullName evidence="1">Glucose-methanol-choline oxidoreductase C-terminal domain-containing protein</fullName>
    </recommendedName>
</protein>
<feature type="domain" description="Glucose-methanol-choline oxidoreductase C-terminal" evidence="1">
    <location>
        <begin position="24"/>
        <end position="87"/>
    </location>
</feature>
<dbReference type="Gene3D" id="3.50.50.60">
    <property type="entry name" value="FAD/NAD(P)-binding domain"/>
    <property type="match status" value="1"/>
</dbReference>
<keyword evidence="3" id="KW-1185">Reference proteome</keyword>
<dbReference type="AlphaFoldDB" id="A0A8A3P8S6"/>
<evidence type="ECO:0000313" key="3">
    <source>
        <dbReference type="Proteomes" id="UP000672032"/>
    </source>
</evidence>
<dbReference type="InterPro" id="IPR007867">
    <property type="entry name" value="GMC_OxRtase_C"/>
</dbReference>
<dbReference type="InterPro" id="IPR036188">
    <property type="entry name" value="FAD/NAD-bd_sf"/>
</dbReference>
<dbReference type="Pfam" id="PF05199">
    <property type="entry name" value="GMC_oxred_C"/>
    <property type="match status" value="1"/>
</dbReference>
<dbReference type="EMBL" id="CP063406">
    <property type="protein sequence ID" value="QSZ31218.1"/>
    <property type="molecule type" value="Genomic_DNA"/>
</dbReference>
<name>A0A8A3P8S6_9HELO</name>
<gene>
    <name evidence="2" type="ORF">DSL72_000781</name>
</gene>
<dbReference type="Proteomes" id="UP000672032">
    <property type="component" value="Chromosome 2"/>
</dbReference>
<proteinExistence type="predicted"/>
<accession>A0A8A3P8S6</accession>
<evidence type="ECO:0000259" key="1">
    <source>
        <dbReference type="Pfam" id="PF05199"/>
    </source>
</evidence>
<dbReference type="SUPFAM" id="SSF51905">
    <property type="entry name" value="FAD/NAD(P)-binding domain"/>
    <property type="match status" value="1"/>
</dbReference>
<dbReference type="Gene3D" id="3.30.410.40">
    <property type="match status" value="1"/>
</dbReference>
<organism evidence="2 3">
    <name type="scientific">Monilinia vaccinii-corymbosi</name>
    <dbReference type="NCBI Taxonomy" id="61207"/>
    <lineage>
        <taxon>Eukaryota</taxon>
        <taxon>Fungi</taxon>
        <taxon>Dikarya</taxon>
        <taxon>Ascomycota</taxon>
        <taxon>Pezizomycotina</taxon>
        <taxon>Leotiomycetes</taxon>
        <taxon>Helotiales</taxon>
        <taxon>Sclerotiniaceae</taxon>
        <taxon>Monilinia</taxon>
    </lineage>
</organism>
<dbReference type="OrthoDB" id="269227at2759"/>
<reference evidence="2" key="1">
    <citation type="submission" date="2020-10" db="EMBL/GenBank/DDBJ databases">
        <title>Genome Sequence of Monilinia vaccinii-corymbosi Sheds Light on Mummy Berry Disease Infection of Blueberry and Mating Type.</title>
        <authorList>
            <person name="Yow A.G."/>
            <person name="Zhang Y."/>
            <person name="Bansal K."/>
            <person name="Eacker S.M."/>
            <person name="Sullivan S."/>
            <person name="Liachko I."/>
            <person name="Cubeta M.A."/>
            <person name="Rollins J.A."/>
            <person name="Ashrafi H."/>
        </authorList>
    </citation>
    <scope>NUCLEOTIDE SEQUENCE</scope>
    <source>
        <strain evidence="2">RL-1</strain>
    </source>
</reference>
<dbReference type="GO" id="GO:0016614">
    <property type="term" value="F:oxidoreductase activity, acting on CH-OH group of donors"/>
    <property type="evidence" value="ECO:0007669"/>
    <property type="project" value="InterPro"/>
</dbReference>
<evidence type="ECO:0000313" key="2">
    <source>
        <dbReference type="EMBL" id="QSZ31218.1"/>
    </source>
</evidence>
<sequence length="133" mass="14703">MNNLVSPDSPFNEFRIFYENEVLEEFTQDEARGRHVSCANPIGTVDDVLAVLDGSFRVGETRGLRVVDVNILSKIPGFYIVVLVYMVSKKAAAAIIKQNIARTGYKEVAIEGFYDSASGGAIWFSSLFCKTLL</sequence>